<protein>
    <submittedName>
        <fullName evidence="1">Uncharacterized protein</fullName>
    </submittedName>
</protein>
<dbReference type="EMBL" id="MN739679">
    <property type="protein sequence ID" value="QHT20638.1"/>
    <property type="molecule type" value="Genomic_DNA"/>
</dbReference>
<sequence>MPFTIYLGNELTEKDLIDYGFHHHLMQYKIQDQIEYMLVTDPPDNTSDIFNSDLEPFFRTLHPYVFNCSEWRVVSFRNERKFTFIIWK</sequence>
<proteinExistence type="predicted"/>
<evidence type="ECO:0000313" key="1">
    <source>
        <dbReference type="EMBL" id="QHT20638.1"/>
    </source>
</evidence>
<reference evidence="1" key="1">
    <citation type="journal article" date="2020" name="Nature">
        <title>Giant virus diversity and host interactions through global metagenomics.</title>
        <authorList>
            <person name="Schulz F."/>
            <person name="Roux S."/>
            <person name="Paez-Espino D."/>
            <person name="Jungbluth S."/>
            <person name="Walsh D.A."/>
            <person name="Denef V.J."/>
            <person name="McMahon K.D."/>
            <person name="Konstantinidis K.T."/>
            <person name="Eloe-Fadrosh E.A."/>
            <person name="Kyrpides N.C."/>
            <person name="Woyke T."/>
        </authorList>
    </citation>
    <scope>NUCLEOTIDE SEQUENCE</scope>
    <source>
        <strain evidence="1">GVMAG-M-3300023174-68</strain>
    </source>
</reference>
<dbReference type="AlphaFoldDB" id="A0A6C0DVY0"/>
<accession>A0A6C0DVY0</accession>
<name>A0A6C0DVY0_9ZZZZ</name>
<organism evidence="1">
    <name type="scientific">viral metagenome</name>
    <dbReference type="NCBI Taxonomy" id="1070528"/>
    <lineage>
        <taxon>unclassified sequences</taxon>
        <taxon>metagenomes</taxon>
        <taxon>organismal metagenomes</taxon>
    </lineage>
</organism>